<gene>
    <name evidence="2" type="ORF">HZI73_16745</name>
</gene>
<feature type="transmembrane region" description="Helical" evidence="1">
    <location>
        <begin position="114"/>
        <end position="133"/>
    </location>
</feature>
<feature type="transmembrane region" description="Helical" evidence="1">
    <location>
        <begin position="195"/>
        <end position="215"/>
    </location>
</feature>
<feature type="transmembrane region" description="Helical" evidence="1">
    <location>
        <begin position="25"/>
        <end position="47"/>
    </location>
</feature>
<proteinExistence type="predicted"/>
<dbReference type="Pfam" id="PF06182">
    <property type="entry name" value="ABC2_membrane_6"/>
    <property type="match status" value="1"/>
</dbReference>
<dbReference type="KEGG" id="vpy:HZI73_16745"/>
<dbReference type="InterPro" id="IPR010390">
    <property type="entry name" value="ABC-2_transporter-like"/>
</dbReference>
<keyword evidence="1" id="KW-0812">Transmembrane</keyword>
<dbReference type="RefSeq" id="WP_212694527.1">
    <property type="nucleotide sequence ID" value="NZ_CP058649.1"/>
</dbReference>
<accession>A0A8J8MLA8</accession>
<feature type="transmembrane region" description="Helical" evidence="1">
    <location>
        <begin position="235"/>
        <end position="255"/>
    </location>
</feature>
<evidence type="ECO:0000313" key="3">
    <source>
        <dbReference type="Proteomes" id="UP000683246"/>
    </source>
</evidence>
<evidence type="ECO:0000313" key="2">
    <source>
        <dbReference type="EMBL" id="QUI23840.1"/>
    </source>
</evidence>
<dbReference type="EMBL" id="CP058649">
    <property type="protein sequence ID" value="QUI23840.1"/>
    <property type="molecule type" value="Genomic_DNA"/>
</dbReference>
<dbReference type="PANTHER" id="PTHR36833">
    <property type="entry name" value="SLR0610 PROTEIN-RELATED"/>
    <property type="match status" value="1"/>
</dbReference>
<dbReference type="AlphaFoldDB" id="A0A8J8MLA8"/>
<sequence length="267" mass="31630">MYYLNLYSRYIIVYLKSKIEYRFSFFMDIFVQIFTYIINYASIWLILNKFSDILGWSFYEIMFLYNLNLFTYGLCGLFFWSPMRALGTMIQQGTFDSLLIRPMNPFLNLICKQFNHAFIGHIILGLIVFSISLNKLQIIWNFKFIILFMLIIIGGVLIQASMMIITASISFWFVKSTALTDTIIYGFRDFVNYPINIYNKFIKIILTFVIPYAFVNFYPVQYFLNIKENVVYHQLFIYGTPLIGIITFAMSLLIWKFGMNRYQSTGS</sequence>
<name>A0A8J8MLA8_9FIRM</name>
<keyword evidence="1" id="KW-1133">Transmembrane helix</keyword>
<dbReference type="Proteomes" id="UP000683246">
    <property type="component" value="Chromosome"/>
</dbReference>
<feature type="transmembrane region" description="Helical" evidence="1">
    <location>
        <begin position="53"/>
        <end position="80"/>
    </location>
</feature>
<evidence type="ECO:0000256" key="1">
    <source>
        <dbReference type="SAM" id="Phobius"/>
    </source>
</evidence>
<feature type="transmembrane region" description="Helical" evidence="1">
    <location>
        <begin position="145"/>
        <end position="174"/>
    </location>
</feature>
<protein>
    <submittedName>
        <fullName evidence="2">ABC-2 family transporter protein</fullName>
    </submittedName>
</protein>
<reference evidence="2" key="1">
    <citation type="submission" date="2020-07" db="EMBL/GenBank/DDBJ databases">
        <title>Vallitalea pronyensis genome.</title>
        <authorList>
            <person name="Postec A."/>
        </authorList>
    </citation>
    <scope>NUCLEOTIDE SEQUENCE</scope>
    <source>
        <strain evidence="2">FatNI3</strain>
    </source>
</reference>
<dbReference type="PANTHER" id="PTHR36833:SF1">
    <property type="entry name" value="INTEGRAL MEMBRANE TRANSPORT PROTEIN"/>
    <property type="match status" value="1"/>
</dbReference>
<organism evidence="2 3">
    <name type="scientific">Vallitalea pronyensis</name>
    <dbReference type="NCBI Taxonomy" id="1348613"/>
    <lineage>
        <taxon>Bacteria</taxon>
        <taxon>Bacillati</taxon>
        <taxon>Bacillota</taxon>
        <taxon>Clostridia</taxon>
        <taxon>Lachnospirales</taxon>
        <taxon>Vallitaleaceae</taxon>
        <taxon>Vallitalea</taxon>
    </lineage>
</organism>
<keyword evidence="1" id="KW-0472">Membrane</keyword>
<keyword evidence="3" id="KW-1185">Reference proteome</keyword>